<protein>
    <submittedName>
        <fullName evidence="2">Uncharacterized protein</fullName>
    </submittedName>
</protein>
<evidence type="ECO:0000313" key="3">
    <source>
        <dbReference type="Proteomes" id="UP001497623"/>
    </source>
</evidence>
<dbReference type="EMBL" id="CAXKWB010004897">
    <property type="protein sequence ID" value="CAL4075763.1"/>
    <property type="molecule type" value="Genomic_DNA"/>
</dbReference>
<dbReference type="Proteomes" id="UP001497623">
    <property type="component" value="Unassembled WGS sequence"/>
</dbReference>
<keyword evidence="3" id="KW-1185">Reference proteome</keyword>
<gene>
    <name evidence="2" type="ORF">MNOR_LOCUS9914</name>
</gene>
<feature type="chain" id="PRO_5043360005" evidence="1">
    <location>
        <begin position="23"/>
        <end position="126"/>
    </location>
</feature>
<feature type="signal peptide" evidence="1">
    <location>
        <begin position="1"/>
        <end position="22"/>
    </location>
</feature>
<evidence type="ECO:0000313" key="2">
    <source>
        <dbReference type="EMBL" id="CAL4075763.1"/>
    </source>
</evidence>
<sequence length="126" mass="13857">MKISSPALLLILLAYFYGPVVSFAPRELQSSLNTEDVSSNTPSYDPITGVVDLILNKISSFDRYNYRTPTFGVTVTRKKGTKTFDSGCENGLCPRIITVPCSCQFERCSVLVGVNPCKCDPVFNCD</sequence>
<name>A0AAV2QBJ0_MEGNR</name>
<comment type="caution">
    <text evidence="2">The sequence shown here is derived from an EMBL/GenBank/DDBJ whole genome shotgun (WGS) entry which is preliminary data.</text>
</comment>
<keyword evidence="1" id="KW-0732">Signal</keyword>
<organism evidence="2 3">
    <name type="scientific">Meganyctiphanes norvegica</name>
    <name type="common">Northern krill</name>
    <name type="synonym">Thysanopoda norvegica</name>
    <dbReference type="NCBI Taxonomy" id="48144"/>
    <lineage>
        <taxon>Eukaryota</taxon>
        <taxon>Metazoa</taxon>
        <taxon>Ecdysozoa</taxon>
        <taxon>Arthropoda</taxon>
        <taxon>Crustacea</taxon>
        <taxon>Multicrustacea</taxon>
        <taxon>Malacostraca</taxon>
        <taxon>Eumalacostraca</taxon>
        <taxon>Eucarida</taxon>
        <taxon>Euphausiacea</taxon>
        <taxon>Euphausiidae</taxon>
        <taxon>Meganyctiphanes</taxon>
    </lineage>
</organism>
<reference evidence="2 3" key="1">
    <citation type="submission" date="2024-05" db="EMBL/GenBank/DDBJ databases">
        <authorList>
            <person name="Wallberg A."/>
        </authorList>
    </citation>
    <scope>NUCLEOTIDE SEQUENCE [LARGE SCALE GENOMIC DNA]</scope>
</reference>
<proteinExistence type="predicted"/>
<evidence type="ECO:0000256" key="1">
    <source>
        <dbReference type="SAM" id="SignalP"/>
    </source>
</evidence>
<accession>A0AAV2QBJ0</accession>
<dbReference type="AlphaFoldDB" id="A0AAV2QBJ0"/>